<dbReference type="Proteomes" id="UP000314294">
    <property type="component" value="Unassembled WGS sequence"/>
</dbReference>
<evidence type="ECO:0000313" key="3">
    <source>
        <dbReference type="Proteomes" id="UP000314294"/>
    </source>
</evidence>
<gene>
    <name evidence="2" type="ORF">EYF80_015261</name>
</gene>
<dbReference type="AlphaFoldDB" id="A0A4Z2I9Q8"/>
<dbReference type="EMBL" id="SRLO01000113">
    <property type="protein sequence ID" value="TNN74481.1"/>
    <property type="molecule type" value="Genomic_DNA"/>
</dbReference>
<accession>A0A4Z2I9Q8</accession>
<keyword evidence="3" id="KW-1185">Reference proteome</keyword>
<reference evidence="2 3" key="1">
    <citation type="submission" date="2019-03" db="EMBL/GenBank/DDBJ databases">
        <title>First draft genome of Liparis tanakae, snailfish: a comprehensive survey of snailfish specific genes.</title>
        <authorList>
            <person name="Kim W."/>
            <person name="Song I."/>
            <person name="Jeong J.-H."/>
            <person name="Kim D."/>
            <person name="Kim S."/>
            <person name="Ryu S."/>
            <person name="Song J.Y."/>
            <person name="Lee S.K."/>
        </authorList>
    </citation>
    <scope>NUCLEOTIDE SEQUENCE [LARGE SCALE GENOMIC DNA]</scope>
    <source>
        <tissue evidence="2">Muscle</tissue>
    </source>
</reference>
<evidence type="ECO:0000313" key="2">
    <source>
        <dbReference type="EMBL" id="TNN74481.1"/>
    </source>
</evidence>
<evidence type="ECO:0000256" key="1">
    <source>
        <dbReference type="SAM" id="MobiDB-lite"/>
    </source>
</evidence>
<name>A0A4Z2I9Q8_9TELE</name>
<proteinExistence type="predicted"/>
<organism evidence="2 3">
    <name type="scientific">Liparis tanakae</name>
    <name type="common">Tanaka's snailfish</name>
    <dbReference type="NCBI Taxonomy" id="230148"/>
    <lineage>
        <taxon>Eukaryota</taxon>
        <taxon>Metazoa</taxon>
        <taxon>Chordata</taxon>
        <taxon>Craniata</taxon>
        <taxon>Vertebrata</taxon>
        <taxon>Euteleostomi</taxon>
        <taxon>Actinopterygii</taxon>
        <taxon>Neopterygii</taxon>
        <taxon>Teleostei</taxon>
        <taxon>Neoteleostei</taxon>
        <taxon>Acanthomorphata</taxon>
        <taxon>Eupercaria</taxon>
        <taxon>Perciformes</taxon>
        <taxon>Cottioidei</taxon>
        <taxon>Cottales</taxon>
        <taxon>Liparidae</taxon>
        <taxon>Liparis</taxon>
    </lineage>
</organism>
<comment type="caution">
    <text evidence="2">The sequence shown here is derived from an EMBL/GenBank/DDBJ whole genome shotgun (WGS) entry which is preliminary data.</text>
</comment>
<feature type="region of interest" description="Disordered" evidence="1">
    <location>
        <begin position="1"/>
        <end position="38"/>
    </location>
</feature>
<sequence>MFDSKKAVAGVACTRGEARQTQRDTQVQRGQEQHAPEDGWFQEVSISRRIRTCEAIGGLVPRPTGTGVALMQRTCRVS</sequence>
<protein>
    <submittedName>
        <fullName evidence="2">Uncharacterized protein</fullName>
    </submittedName>
</protein>